<dbReference type="PANTHER" id="PTHR43415">
    <property type="entry name" value="SPERMIDINE N(1)-ACETYLTRANSFERASE"/>
    <property type="match status" value="1"/>
</dbReference>
<dbReference type="InterPro" id="IPR000182">
    <property type="entry name" value="GNAT_dom"/>
</dbReference>
<name>A0A2T3L7X7_9GAMM</name>
<dbReference type="AlphaFoldDB" id="A0A2T3L7X7"/>
<keyword evidence="3" id="KW-1185">Reference proteome</keyword>
<dbReference type="SUPFAM" id="SSF55729">
    <property type="entry name" value="Acyl-CoA N-acyltransferases (Nat)"/>
    <property type="match status" value="1"/>
</dbReference>
<dbReference type="InterPro" id="IPR016181">
    <property type="entry name" value="Acyl_CoA_acyltransferase"/>
</dbReference>
<gene>
    <name evidence="2" type="ORF">C9J47_13440</name>
</gene>
<reference evidence="2 3" key="1">
    <citation type="submission" date="2018-03" db="EMBL/GenBank/DDBJ databases">
        <title>Whole genome sequencing of Histamine producing bacteria.</title>
        <authorList>
            <person name="Butler K."/>
        </authorList>
    </citation>
    <scope>NUCLEOTIDE SEQUENCE [LARGE SCALE GENOMIC DNA]</scope>
    <source>
        <strain evidence="2 3">ATCC 19614</strain>
    </source>
</reference>
<dbReference type="EMBL" id="PYOC01000004">
    <property type="protein sequence ID" value="PSV46789.1"/>
    <property type="molecule type" value="Genomic_DNA"/>
</dbReference>
<evidence type="ECO:0000313" key="2">
    <source>
        <dbReference type="EMBL" id="PSV46789.1"/>
    </source>
</evidence>
<accession>A0A2T3L7X7</accession>
<organism evidence="2 3">
    <name type="scientific">Photobacterium indicum</name>
    <dbReference type="NCBI Taxonomy" id="81447"/>
    <lineage>
        <taxon>Bacteria</taxon>
        <taxon>Pseudomonadati</taxon>
        <taxon>Pseudomonadota</taxon>
        <taxon>Gammaproteobacteria</taxon>
        <taxon>Vibrionales</taxon>
        <taxon>Vibrionaceae</taxon>
        <taxon>Photobacterium</taxon>
    </lineage>
</organism>
<proteinExistence type="predicted"/>
<dbReference type="GO" id="GO:0016747">
    <property type="term" value="F:acyltransferase activity, transferring groups other than amino-acyl groups"/>
    <property type="evidence" value="ECO:0007669"/>
    <property type="project" value="InterPro"/>
</dbReference>
<dbReference type="PANTHER" id="PTHR43415:SF3">
    <property type="entry name" value="GNAT-FAMILY ACETYLTRANSFERASE"/>
    <property type="match status" value="1"/>
</dbReference>
<keyword evidence="2" id="KW-0808">Transferase</keyword>
<protein>
    <submittedName>
        <fullName evidence="2">N-acetyltransferase</fullName>
    </submittedName>
</protein>
<dbReference type="Gene3D" id="3.40.630.30">
    <property type="match status" value="1"/>
</dbReference>
<evidence type="ECO:0000313" key="3">
    <source>
        <dbReference type="Proteomes" id="UP000241803"/>
    </source>
</evidence>
<sequence length="172" mass="20429">MNLESKTIKMRLVQPDDAKFIHSLRTNEKYNSHLSKITGDVNQQRKWIEKYKVLEKESKEFYFIIEKLDGMPCGTVRVYDLTDNSFCWGSWILNENKTKYSAIESALLVYKFGFDILDYSESHFDVRKANEKVLAFHKKMGAVEYKEDSDNYYFRVSKFSIDKVRKKFSKLL</sequence>
<comment type="caution">
    <text evidence="2">The sequence shown here is derived from an EMBL/GenBank/DDBJ whole genome shotgun (WGS) entry which is preliminary data.</text>
</comment>
<dbReference type="Proteomes" id="UP000241803">
    <property type="component" value="Unassembled WGS sequence"/>
</dbReference>
<evidence type="ECO:0000259" key="1">
    <source>
        <dbReference type="Pfam" id="PF13302"/>
    </source>
</evidence>
<dbReference type="Pfam" id="PF13302">
    <property type="entry name" value="Acetyltransf_3"/>
    <property type="match status" value="1"/>
</dbReference>
<dbReference type="RefSeq" id="WP_107253994.1">
    <property type="nucleotide sequence ID" value="NZ_PYOC01000004.1"/>
</dbReference>
<feature type="domain" description="N-acetyltransferase" evidence="1">
    <location>
        <begin position="10"/>
        <end position="142"/>
    </location>
</feature>